<dbReference type="RefSeq" id="WP_262572371.1">
    <property type="nucleotide sequence ID" value="NZ_JAOQKJ010000001.1"/>
</dbReference>
<dbReference type="Proteomes" id="UP001652432">
    <property type="component" value="Unassembled WGS sequence"/>
</dbReference>
<gene>
    <name evidence="2" type="ORF">OCV77_00690</name>
</gene>
<comment type="caution">
    <text evidence="2">The sequence shown here is derived from an EMBL/GenBank/DDBJ whole genome shotgun (WGS) entry which is preliminary data.</text>
</comment>
<evidence type="ECO:0000313" key="3">
    <source>
        <dbReference type="Proteomes" id="UP001652432"/>
    </source>
</evidence>
<accession>A0ABT2SYG3</accession>
<name>A0ABT2SYG3_9FIRM</name>
<sequence>MKIKKILTKSFITFFVSFLVMSTPVFAAETSSAESFSSSDFSAVAPCSDIIRYRYKEENGKVYRRLYNYTRGEWAEDTWHFVG</sequence>
<keyword evidence="1" id="KW-0732">Signal</keyword>
<proteinExistence type="predicted"/>
<dbReference type="EMBL" id="JAOQKJ010000001">
    <property type="protein sequence ID" value="MCU6743032.1"/>
    <property type="molecule type" value="Genomic_DNA"/>
</dbReference>
<protein>
    <submittedName>
        <fullName evidence="2">Uncharacterized protein</fullName>
    </submittedName>
</protein>
<feature type="signal peptide" evidence="1">
    <location>
        <begin position="1"/>
        <end position="27"/>
    </location>
</feature>
<evidence type="ECO:0000313" key="2">
    <source>
        <dbReference type="EMBL" id="MCU6743032.1"/>
    </source>
</evidence>
<evidence type="ECO:0000256" key="1">
    <source>
        <dbReference type="SAM" id="SignalP"/>
    </source>
</evidence>
<keyword evidence="3" id="KW-1185">Reference proteome</keyword>
<reference evidence="2 3" key="1">
    <citation type="journal article" date="2021" name="ISME Commun">
        <title>Automated analysis of genomic sequences facilitates high-throughput and comprehensive description of bacteria.</title>
        <authorList>
            <person name="Hitch T.C.A."/>
        </authorList>
    </citation>
    <scope>NUCLEOTIDE SEQUENCE [LARGE SCALE GENOMIC DNA]</scope>
    <source>
        <strain evidence="2 3">Sanger_18</strain>
    </source>
</reference>
<feature type="chain" id="PRO_5047490467" evidence="1">
    <location>
        <begin position="28"/>
        <end position="83"/>
    </location>
</feature>
<organism evidence="2 3">
    <name type="scientific">Suilimivivens aceti</name>
    <dbReference type="NCBI Taxonomy" id="2981774"/>
    <lineage>
        <taxon>Bacteria</taxon>
        <taxon>Bacillati</taxon>
        <taxon>Bacillota</taxon>
        <taxon>Clostridia</taxon>
        <taxon>Lachnospirales</taxon>
        <taxon>Lachnospiraceae</taxon>
        <taxon>Suilimivivens</taxon>
    </lineage>
</organism>